<keyword evidence="3" id="KW-1185">Reference proteome</keyword>
<dbReference type="Pfam" id="PF03961">
    <property type="entry name" value="FapA"/>
    <property type="match status" value="1"/>
</dbReference>
<dbReference type="PANTHER" id="PTHR38032">
    <property type="entry name" value="POLYMERASE-RELATED"/>
    <property type="match status" value="1"/>
</dbReference>
<dbReference type="EMBL" id="ABWN01000033">
    <property type="protein sequence ID" value="EFF67969.1"/>
    <property type="molecule type" value="Genomic_DNA"/>
</dbReference>
<dbReference type="eggNOG" id="COG1315">
    <property type="taxonomic scope" value="Bacteria"/>
</dbReference>
<dbReference type="GeneID" id="98918009"/>
<organism evidence="2 3">
    <name type="scientific">Eshraghiella crossota DSM 2876</name>
    <dbReference type="NCBI Taxonomy" id="511680"/>
    <lineage>
        <taxon>Bacteria</taxon>
        <taxon>Bacillati</taxon>
        <taxon>Bacillota</taxon>
        <taxon>Clostridia</taxon>
        <taxon>Lachnospirales</taxon>
        <taxon>Lachnospiraceae</taxon>
        <taxon>Eshraghiella</taxon>
    </lineage>
</organism>
<dbReference type="RefSeq" id="WP_005603693.1">
    <property type="nucleotide sequence ID" value="NZ_GG663524.1"/>
</dbReference>
<dbReference type="InterPro" id="IPR046865">
    <property type="entry name" value="FapA_b_solenoid"/>
</dbReference>
<dbReference type="HOGENOM" id="CLU_026157_1_0_9"/>
<gene>
    <name evidence="2" type="ORF">BUTYVIB_01849</name>
</gene>
<evidence type="ECO:0000313" key="3">
    <source>
        <dbReference type="Proteomes" id="UP000006238"/>
    </source>
</evidence>
<evidence type="ECO:0000259" key="1">
    <source>
        <dbReference type="Pfam" id="PF20250"/>
    </source>
</evidence>
<accession>D4S179</accession>
<sequence>MDRKGYYKVIGKDDGLYITYSPKEDNGKDVSLEEYMSYLEKKGIDYGTVAELNAAMNEARENKDSKVKISGADVIPYSGWCDYSDSAHMKLTMIMYPPMEGAEPITVDEILSDLKNMGIVYGIKENVIAAIVKCKRYFEQFVIAEAQMPVEGKDARLVYNFNTEIKAKPTINENGTVDFHHLDMINHIKEGDVVAEIIPEDTGKDGINIAGAVIKPKPVARKSFKYGRNLEVSEDGLRLISKVTGHVSLEGDKIFVSDEYIIQTDVDTSTGDIEYNGNVKILGCVRAGFSVKATGNISVSGAVEGAIITAGKDVILERGIAGMNKGRITAGGDVIATFIENATVIAGNNLEADAILHSKVVAEGMIDVHGRNGYIIGGNVRASSVISARNIGSTMETVTVLAVGNNPEAVTKINELKTKIASNANDISKLTQVLTLLKQKLEKEGKLDSVKLEYLKKSLENLDILEKQQAECKESYLDLSSKLCEDKDAKIIVNGSIYPGVRLEFGEQVMFIREKNDFCRYVIKGMDITRVNN</sequence>
<dbReference type="PANTHER" id="PTHR38032:SF1">
    <property type="entry name" value="RNA-BINDING PROTEIN KHPB N-TERMINAL DOMAIN-CONTAINING PROTEIN"/>
    <property type="match status" value="1"/>
</dbReference>
<dbReference type="AlphaFoldDB" id="D4S179"/>
<dbReference type="InterPro" id="IPR046866">
    <property type="entry name" value="FapA_N"/>
</dbReference>
<comment type="caution">
    <text evidence="2">The sequence shown here is derived from an EMBL/GenBank/DDBJ whole genome shotgun (WGS) entry which is preliminary data.</text>
</comment>
<reference evidence="2 3" key="1">
    <citation type="submission" date="2010-02" db="EMBL/GenBank/DDBJ databases">
        <authorList>
            <person name="Weinstock G."/>
            <person name="Sodergren E."/>
            <person name="Clifton S."/>
            <person name="Fulton L."/>
            <person name="Fulton B."/>
            <person name="Courtney L."/>
            <person name="Fronick C."/>
            <person name="Harrison M."/>
            <person name="Strong C."/>
            <person name="Farmer C."/>
            <person name="Delahaunty K."/>
            <person name="Markovic C."/>
            <person name="Hall O."/>
            <person name="Minx P."/>
            <person name="Tomlinson C."/>
            <person name="Mitreva M."/>
            <person name="Nelson J."/>
            <person name="Hou S."/>
            <person name="Wollam A."/>
            <person name="Pepin K.H."/>
            <person name="Johnson M."/>
            <person name="Bhonagiri V."/>
            <person name="Zhang X."/>
            <person name="Suruliraj S."/>
            <person name="Warren W."/>
            <person name="Chinwalla A."/>
            <person name="Mardis E.R."/>
            <person name="Wilson R.K."/>
        </authorList>
    </citation>
    <scope>NUCLEOTIDE SEQUENCE [LARGE SCALE GENOMIC DNA]</scope>
    <source>
        <strain evidence="2 3">DSM 2876</strain>
    </source>
</reference>
<protein>
    <recommendedName>
        <fullName evidence="1">Flagellar Assembly Protein A N-terminal region domain-containing protein</fullName>
    </recommendedName>
</protein>
<dbReference type="STRING" id="45851.BHV86_09085"/>
<evidence type="ECO:0000313" key="2">
    <source>
        <dbReference type="EMBL" id="EFF67969.1"/>
    </source>
</evidence>
<dbReference type="Proteomes" id="UP000006238">
    <property type="component" value="Unassembled WGS sequence"/>
</dbReference>
<dbReference type="Pfam" id="PF20250">
    <property type="entry name" value="FapA_N"/>
    <property type="match status" value="1"/>
</dbReference>
<proteinExistence type="predicted"/>
<feature type="domain" description="Flagellar Assembly Protein A N-terminal region" evidence="1">
    <location>
        <begin position="88"/>
        <end position="250"/>
    </location>
</feature>
<dbReference type="InterPro" id="IPR005646">
    <property type="entry name" value="FapA"/>
</dbReference>
<name>D4S179_9FIRM</name>